<keyword evidence="2" id="KW-1185">Reference proteome</keyword>
<proteinExistence type="predicted"/>
<reference evidence="1" key="1">
    <citation type="submission" date="2021-06" db="EMBL/GenBank/DDBJ databases">
        <authorList>
            <person name="Kallberg Y."/>
            <person name="Tangrot J."/>
            <person name="Rosling A."/>
        </authorList>
    </citation>
    <scope>NUCLEOTIDE SEQUENCE</scope>
    <source>
        <strain evidence="1">IL203A</strain>
    </source>
</reference>
<gene>
    <name evidence="1" type="ORF">DHETER_LOCUS11350</name>
</gene>
<protein>
    <submittedName>
        <fullName evidence="1">13660_t:CDS:1</fullName>
    </submittedName>
</protein>
<feature type="non-terminal residue" evidence="1">
    <location>
        <position position="1"/>
    </location>
</feature>
<evidence type="ECO:0000313" key="2">
    <source>
        <dbReference type="Proteomes" id="UP000789702"/>
    </source>
</evidence>
<accession>A0ACA9P6F6</accession>
<feature type="non-terminal residue" evidence="1">
    <location>
        <position position="99"/>
    </location>
</feature>
<evidence type="ECO:0000313" key="1">
    <source>
        <dbReference type="EMBL" id="CAG8692968.1"/>
    </source>
</evidence>
<sequence>DISNIPKAETPTLELNIEQQFVKVEPTSIEVTLTYICNQIYKGKSTNNTSLTPIEISYTQIDKIASIIIDKNRSSLLYKKTQKYQERLERTTVEQIKED</sequence>
<dbReference type="Proteomes" id="UP000789702">
    <property type="component" value="Unassembled WGS sequence"/>
</dbReference>
<dbReference type="EMBL" id="CAJVPU010024588">
    <property type="protein sequence ID" value="CAG8692968.1"/>
    <property type="molecule type" value="Genomic_DNA"/>
</dbReference>
<organism evidence="1 2">
    <name type="scientific">Dentiscutata heterogama</name>
    <dbReference type="NCBI Taxonomy" id="1316150"/>
    <lineage>
        <taxon>Eukaryota</taxon>
        <taxon>Fungi</taxon>
        <taxon>Fungi incertae sedis</taxon>
        <taxon>Mucoromycota</taxon>
        <taxon>Glomeromycotina</taxon>
        <taxon>Glomeromycetes</taxon>
        <taxon>Diversisporales</taxon>
        <taxon>Gigasporaceae</taxon>
        <taxon>Dentiscutata</taxon>
    </lineage>
</organism>
<comment type="caution">
    <text evidence="1">The sequence shown here is derived from an EMBL/GenBank/DDBJ whole genome shotgun (WGS) entry which is preliminary data.</text>
</comment>
<name>A0ACA9P6F6_9GLOM</name>